<accession>A0ACC0W8R3</accession>
<protein>
    <submittedName>
        <fullName evidence="1">Uncharacterized protein</fullName>
    </submittedName>
</protein>
<evidence type="ECO:0000313" key="2">
    <source>
        <dbReference type="Proteomes" id="UP001163321"/>
    </source>
</evidence>
<proteinExistence type="predicted"/>
<keyword evidence="2" id="KW-1185">Reference proteome</keyword>
<sequence length="274" mass="30505">MASACCIATSVRAAIESIDPAARKLEPSTRNEQRNDREDLTTGSDDERMRPPEINFNALLSSVKQEAMLVPLTATHTVPQYALDMSRLMVHPDVLRVSTTFQIGSEHIGPSLKLLHDRTKCFELNPVHCLMMALGDEYFRRLTVIEGAKTLEAMPPANRAHEKILKHVLEKHNLDPTRAISRFRWLVATNKDPELKSETFALMTLGNEVFGKSRLVQASRARSLDPLRVEYLMDLARQAPQSGHDTEDALLDKAIKSALGEQLTLKSNTGAGIV</sequence>
<gene>
    <name evidence="1" type="ORF">PsorP6_007829</name>
</gene>
<dbReference type="Proteomes" id="UP001163321">
    <property type="component" value="Chromosome 3"/>
</dbReference>
<organism evidence="1 2">
    <name type="scientific">Peronosclerospora sorghi</name>
    <dbReference type="NCBI Taxonomy" id="230839"/>
    <lineage>
        <taxon>Eukaryota</taxon>
        <taxon>Sar</taxon>
        <taxon>Stramenopiles</taxon>
        <taxon>Oomycota</taxon>
        <taxon>Peronosporomycetes</taxon>
        <taxon>Peronosporales</taxon>
        <taxon>Peronosporaceae</taxon>
        <taxon>Peronosclerospora</taxon>
    </lineage>
</organism>
<reference evidence="1 2" key="1">
    <citation type="journal article" date="2022" name="bioRxiv">
        <title>The genome of the oomycete Peronosclerospora sorghi, a cosmopolitan pathogen of maize and sorghum, is inflated with dispersed pseudogenes.</title>
        <authorList>
            <person name="Fletcher K."/>
            <person name="Martin F."/>
            <person name="Isakeit T."/>
            <person name="Cavanaugh K."/>
            <person name="Magill C."/>
            <person name="Michelmore R."/>
        </authorList>
    </citation>
    <scope>NUCLEOTIDE SEQUENCE [LARGE SCALE GENOMIC DNA]</scope>
    <source>
        <strain evidence="1">P6</strain>
    </source>
</reference>
<dbReference type="EMBL" id="CM047582">
    <property type="protein sequence ID" value="KAI9914479.1"/>
    <property type="molecule type" value="Genomic_DNA"/>
</dbReference>
<comment type="caution">
    <text evidence="1">The sequence shown here is derived from an EMBL/GenBank/DDBJ whole genome shotgun (WGS) entry which is preliminary data.</text>
</comment>
<evidence type="ECO:0000313" key="1">
    <source>
        <dbReference type="EMBL" id="KAI9914479.1"/>
    </source>
</evidence>
<name>A0ACC0W8R3_9STRA</name>